<protein>
    <submittedName>
        <fullName evidence="2">Mitogen-activated protein kinase 4-like</fullName>
    </submittedName>
</protein>
<dbReference type="EMBL" id="GGEC01010395">
    <property type="protein sequence ID" value="MBW90878.1"/>
    <property type="molecule type" value="Transcribed_RNA"/>
</dbReference>
<accession>A0A2P2JBM3</accession>
<dbReference type="GO" id="GO:0016301">
    <property type="term" value="F:kinase activity"/>
    <property type="evidence" value="ECO:0007669"/>
    <property type="project" value="UniProtKB-KW"/>
</dbReference>
<keyword evidence="2" id="KW-0418">Kinase</keyword>
<reference evidence="2" key="1">
    <citation type="submission" date="2018-02" db="EMBL/GenBank/DDBJ databases">
        <title>Rhizophora mucronata_Transcriptome.</title>
        <authorList>
            <person name="Meera S.P."/>
            <person name="Sreeshan A."/>
            <person name="Augustine A."/>
        </authorList>
    </citation>
    <scope>NUCLEOTIDE SEQUENCE</scope>
    <source>
        <tissue evidence="2">Leaf</tissue>
    </source>
</reference>
<feature type="region of interest" description="Disordered" evidence="1">
    <location>
        <begin position="1"/>
        <end position="22"/>
    </location>
</feature>
<proteinExistence type="predicted"/>
<evidence type="ECO:0000313" key="2">
    <source>
        <dbReference type="EMBL" id="MBW90878.1"/>
    </source>
</evidence>
<organism evidence="2">
    <name type="scientific">Rhizophora mucronata</name>
    <name type="common">Asiatic mangrove</name>
    <dbReference type="NCBI Taxonomy" id="61149"/>
    <lineage>
        <taxon>Eukaryota</taxon>
        <taxon>Viridiplantae</taxon>
        <taxon>Streptophyta</taxon>
        <taxon>Embryophyta</taxon>
        <taxon>Tracheophyta</taxon>
        <taxon>Spermatophyta</taxon>
        <taxon>Magnoliopsida</taxon>
        <taxon>eudicotyledons</taxon>
        <taxon>Gunneridae</taxon>
        <taxon>Pentapetalae</taxon>
        <taxon>rosids</taxon>
        <taxon>fabids</taxon>
        <taxon>Malpighiales</taxon>
        <taxon>Rhizophoraceae</taxon>
        <taxon>Rhizophora</taxon>
    </lineage>
</organism>
<sequence length="22" mass="2258">MLCSPEPQLDSMAMSGSESGSN</sequence>
<evidence type="ECO:0000256" key="1">
    <source>
        <dbReference type="SAM" id="MobiDB-lite"/>
    </source>
</evidence>
<dbReference type="AlphaFoldDB" id="A0A2P2JBM3"/>
<name>A0A2P2JBM3_RHIMU</name>
<keyword evidence="2" id="KW-0808">Transferase</keyword>